<accession>A0ABP8JBE8</accession>
<dbReference type="EMBL" id="BAABGL010000006">
    <property type="protein sequence ID" value="GAA4388164.1"/>
    <property type="molecule type" value="Genomic_DNA"/>
</dbReference>
<evidence type="ECO:0000313" key="2">
    <source>
        <dbReference type="Proteomes" id="UP001500642"/>
    </source>
</evidence>
<keyword evidence="2" id="KW-1185">Reference proteome</keyword>
<dbReference type="Proteomes" id="UP001500642">
    <property type="component" value="Unassembled WGS sequence"/>
</dbReference>
<name>A0ABP8JBE8_9MICO</name>
<evidence type="ECO:0000313" key="1">
    <source>
        <dbReference type="EMBL" id="GAA4388164.1"/>
    </source>
</evidence>
<dbReference type="InterPro" id="IPR014580">
    <property type="entry name" value="UCP033199"/>
</dbReference>
<dbReference type="PIRSF" id="PIRSF033199">
    <property type="entry name" value="UCP033199"/>
    <property type="match status" value="1"/>
</dbReference>
<dbReference type="RefSeq" id="WP_137319545.1">
    <property type="nucleotide sequence ID" value="NZ_BAABGL010000006.1"/>
</dbReference>
<sequence length="116" mass="13023">MAGHRIFTTSFASIYPHYVTKAEKKGRGKAEVDTVITWLTGYSEADLERVIENDTDLATFFAEAPELNPNAELITGVVCGVRVEEIEDPLMQKIRYMDKLVDEVGRGKKMESILRG</sequence>
<comment type="caution">
    <text evidence="1">The sequence shown here is derived from an EMBL/GenBank/DDBJ whole genome shotgun (WGS) entry which is preliminary data.</text>
</comment>
<proteinExistence type="predicted"/>
<organism evidence="1 2">
    <name type="scientific">Brevibacterium pityocampae</name>
    <dbReference type="NCBI Taxonomy" id="506594"/>
    <lineage>
        <taxon>Bacteria</taxon>
        <taxon>Bacillati</taxon>
        <taxon>Actinomycetota</taxon>
        <taxon>Actinomycetes</taxon>
        <taxon>Micrococcales</taxon>
        <taxon>Brevibacteriaceae</taxon>
        <taxon>Brevibacterium</taxon>
    </lineage>
</organism>
<gene>
    <name evidence="1" type="ORF">GCM10023167_12660</name>
</gene>
<dbReference type="Gene3D" id="1.10.8.290">
    <property type="entry name" value="uncharacterized protein sp1917 domain"/>
    <property type="match status" value="1"/>
</dbReference>
<dbReference type="Pfam" id="PF09966">
    <property type="entry name" value="DUF2200"/>
    <property type="match status" value="1"/>
</dbReference>
<protein>
    <submittedName>
        <fullName evidence="1">DUF2200 domain-containing protein</fullName>
    </submittedName>
</protein>
<dbReference type="InterPro" id="IPR023204">
    <property type="entry name" value="SP1917_dom_sf"/>
</dbReference>
<reference evidence="2" key="1">
    <citation type="journal article" date="2019" name="Int. J. Syst. Evol. Microbiol.">
        <title>The Global Catalogue of Microorganisms (GCM) 10K type strain sequencing project: providing services to taxonomists for standard genome sequencing and annotation.</title>
        <authorList>
            <consortium name="The Broad Institute Genomics Platform"/>
            <consortium name="The Broad Institute Genome Sequencing Center for Infectious Disease"/>
            <person name="Wu L."/>
            <person name="Ma J."/>
        </authorList>
    </citation>
    <scope>NUCLEOTIDE SEQUENCE [LARGE SCALE GENOMIC DNA]</scope>
    <source>
        <strain evidence="2">JCM 17808</strain>
    </source>
</reference>